<dbReference type="PROSITE" id="PS51257">
    <property type="entry name" value="PROKAR_LIPOPROTEIN"/>
    <property type="match status" value="1"/>
</dbReference>
<protein>
    <submittedName>
        <fullName evidence="1">Uncharacterized protein</fullName>
    </submittedName>
</protein>
<comment type="caution">
    <text evidence="1">The sequence shown here is derived from an EMBL/GenBank/DDBJ whole genome shotgun (WGS) entry which is preliminary data.</text>
</comment>
<accession>A0A0F9A2U3</accession>
<gene>
    <name evidence="1" type="ORF">LCGC14_2899210</name>
</gene>
<sequence>MQKRTKGFLMLVMLIIGLIFGGSSGCTNQETKGMTPEEKAYFIEDKRIKAREKFVDFIIACHYRGHVLVYQGSASRNGG</sequence>
<dbReference type="AlphaFoldDB" id="A0A0F9A2U3"/>
<name>A0A0F9A2U3_9ZZZZ</name>
<dbReference type="EMBL" id="LAZR01057021">
    <property type="protein sequence ID" value="KKK72904.1"/>
    <property type="molecule type" value="Genomic_DNA"/>
</dbReference>
<proteinExistence type="predicted"/>
<evidence type="ECO:0000313" key="1">
    <source>
        <dbReference type="EMBL" id="KKK72904.1"/>
    </source>
</evidence>
<organism evidence="1">
    <name type="scientific">marine sediment metagenome</name>
    <dbReference type="NCBI Taxonomy" id="412755"/>
    <lineage>
        <taxon>unclassified sequences</taxon>
        <taxon>metagenomes</taxon>
        <taxon>ecological metagenomes</taxon>
    </lineage>
</organism>
<reference evidence="1" key="1">
    <citation type="journal article" date="2015" name="Nature">
        <title>Complex archaea that bridge the gap between prokaryotes and eukaryotes.</title>
        <authorList>
            <person name="Spang A."/>
            <person name="Saw J.H."/>
            <person name="Jorgensen S.L."/>
            <person name="Zaremba-Niedzwiedzka K."/>
            <person name="Martijn J."/>
            <person name="Lind A.E."/>
            <person name="van Eijk R."/>
            <person name="Schleper C."/>
            <person name="Guy L."/>
            <person name="Ettema T.J."/>
        </authorList>
    </citation>
    <scope>NUCLEOTIDE SEQUENCE</scope>
</reference>